<dbReference type="InterPro" id="IPR008136">
    <property type="entry name" value="CinA_C"/>
</dbReference>
<dbReference type="NCBIfam" id="TIGR00199">
    <property type="entry name" value="PncC_domain"/>
    <property type="match status" value="1"/>
</dbReference>
<comment type="caution">
    <text evidence="2">The sequence shown here is derived from an EMBL/GenBank/DDBJ whole genome shotgun (WGS) entry which is preliminary data.</text>
</comment>
<keyword evidence="3" id="KW-1185">Reference proteome</keyword>
<dbReference type="SUPFAM" id="SSF142433">
    <property type="entry name" value="CinA-like"/>
    <property type="match status" value="1"/>
</dbReference>
<evidence type="ECO:0000313" key="3">
    <source>
        <dbReference type="Proteomes" id="UP000194003"/>
    </source>
</evidence>
<gene>
    <name evidence="2" type="ORF">MAIT1_00150</name>
</gene>
<dbReference type="Pfam" id="PF02464">
    <property type="entry name" value="CinA"/>
    <property type="match status" value="1"/>
</dbReference>
<dbReference type="Proteomes" id="UP000194003">
    <property type="component" value="Unassembled WGS sequence"/>
</dbReference>
<accession>A0A1Y2K8K4</accession>
<name>A0A1Y2K8K4_9PROT</name>
<feature type="domain" description="CinA C-terminal" evidence="1">
    <location>
        <begin position="207"/>
        <end position="360"/>
    </location>
</feature>
<sequence length="363" mass="38781">MDLLLLRLGFSEIDTFELEPDAPFDPASISDEYPLILIQANGMGGGRLRRSVLSSLGLSLGLDSPDDTGQLRVVGARPLHDAYGRTRGFAANRKGHMTAYFDATVWEAHEDLLRSIRIFQDEQLEFPPTERSRREPACWLVECGGAPDAVMGQLGPAAQELTGTCCAPRPLPNGDAALVIRPHVGDELEQAMRESLGIALYSEEPASLEELVGARLRELGKTVATVESCTAGLVSARLTAIPGSSGYFKAGLTLYSNEAKGFYVEGVAPLVERCGAVSPEVAMALARGAQRQNDVDYAVAITGIAGPDGGTPQKPVGTVFLAAVSRQGDALSHHGLYRGGRESVRYQASQTALHLLRRLLPMG</sequence>
<organism evidence="2 3">
    <name type="scientific">Magnetofaba australis IT-1</name>
    <dbReference type="NCBI Taxonomy" id="1434232"/>
    <lineage>
        <taxon>Bacteria</taxon>
        <taxon>Pseudomonadati</taxon>
        <taxon>Pseudomonadota</taxon>
        <taxon>Magnetococcia</taxon>
        <taxon>Magnetococcales</taxon>
        <taxon>Magnetococcaceae</taxon>
        <taxon>Magnetofaba</taxon>
    </lineage>
</organism>
<dbReference type="EMBL" id="LVJN01000015">
    <property type="protein sequence ID" value="OSM06959.1"/>
    <property type="molecule type" value="Genomic_DNA"/>
</dbReference>
<proteinExistence type="predicted"/>
<dbReference type="Gene3D" id="3.90.950.20">
    <property type="entry name" value="CinA-like"/>
    <property type="match status" value="1"/>
</dbReference>
<evidence type="ECO:0000259" key="1">
    <source>
        <dbReference type="Pfam" id="PF02464"/>
    </source>
</evidence>
<dbReference type="STRING" id="1434232.MAIT1_00150"/>
<reference evidence="2 3" key="1">
    <citation type="journal article" date="2016" name="BMC Genomics">
        <title>Combined genomic and structural analyses of a cultured magnetotactic bacterium reveals its niche adaptation to a dynamic environment.</title>
        <authorList>
            <person name="Araujo A.C."/>
            <person name="Morillo V."/>
            <person name="Cypriano J."/>
            <person name="Teixeira L.C."/>
            <person name="Leao P."/>
            <person name="Lyra S."/>
            <person name="Almeida L.G."/>
            <person name="Bazylinski D.A."/>
            <person name="Vasconcellos A.T."/>
            <person name="Abreu F."/>
            <person name="Lins U."/>
        </authorList>
    </citation>
    <scope>NUCLEOTIDE SEQUENCE [LARGE SCALE GENOMIC DNA]</scope>
    <source>
        <strain evidence="2 3">IT-1</strain>
    </source>
</reference>
<protein>
    <submittedName>
        <fullName evidence="2">Putative competence/damage-inducible protein cinA</fullName>
    </submittedName>
</protein>
<evidence type="ECO:0000313" key="2">
    <source>
        <dbReference type="EMBL" id="OSM06959.1"/>
    </source>
</evidence>
<dbReference type="InterPro" id="IPR036653">
    <property type="entry name" value="CinA-like_C"/>
</dbReference>
<dbReference type="AlphaFoldDB" id="A0A1Y2K8K4"/>